<evidence type="ECO:0000256" key="1">
    <source>
        <dbReference type="SAM" id="MobiDB-lite"/>
    </source>
</evidence>
<feature type="compositionally biased region" description="Low complexity" evidence="1">
    <location>
        <begin position="10"/>
        <end position="20"/>
    </location>
</feature>
<feature type="region of interest" description="Disordered" evidence="1">
    <location>
        <begin position="1"/>
        <end position="40"/>
    </location>
</feature>
<organism evidence="3 4">
    <name type="scientific">Vitrella brassicaformis (strain CCMP3155)</name>
    <dbReference type="NCBI Taxonomy" id="1169540"/>
    <lineage>
        <taxon>Eukaryota</taxon>
        <taxon>Sar</taxon>
        <taxon>Alveolata</taxon>
        <taxon>Colpodellida</taxon>
        <taxon>Vitrellaceae</taxon>
        <taxon>Vitrella</taxon>
    </lineage>
</organism>
<dbReference type="Pfam" id="PF08123">
    <property type="entry name" value="DOT1"/>
    <property type="match status" value="1"/>
</dbReference>
<feature type="compositionally biased region" description="Basic and acidic residues" evidence="1">
    <location>
        <begin position="374"/>
        <end position="422"/>
    </location>
</feature>
<feature type="compositionally biased region" description="Polar residues" evidence="1">
    <location>
        <begin position="21"/>
        <end position="40"/>
    </location>
</feature>
<dbReference type="AlphaFoldDB" id="A0A0G4G8C6"/>
<reference evidence="3 4" key="1">
    <citation type="submission" date="2014-11" db="EMBL/GenBank/DDBJ databases">
        <authorList>
            <person name="Zhu J."/>
            <person name="Qi W."/>
            <person name="Song R."/>
        </authorList>
    </citation>
    <scope>NUCLEOTIDE SEQUENCE [LARGE SCALE GENOMIC DNA]</scope>
</reference>
<dbReference type="OrthoDB" id="443402at2759"/>
<evidence type="ECO:0000259" key="2">
    <source>
        <dbReference type="Pfam" id="PF08123"/>
    </source>
</evidence>
<dbReference type="InterPro" id="IPR029063">
    <property type="entry name" value="SAM-dependent_MTases_sf"/>
</dbReference>
<feature type="domain" description="DOT1" evidence="2">
    <location>
        <begin position="72"/>
        <end position="153"/>
    </location>
</feature>
<feature type="region of interest" description="Disordered" evidence="1">
    <location>
        <begin position="351"/>
        <end position="431"/>
    </location>
</feature>
<evidence type="ECO:0000313" key="4">
    <source>
        <dbReference type="Proteomes" id="UP000041254"/>
    </source>
</evidence>
<accession>A0A0G4G8C6</accession>
<proteinExistence type="predicted"/>
<dbReference type="EMBL" id="CDMY01000592">
    <property type="protein sequence ID" value="CEM25137.1"/>
    <property type="molecule type" value="Genomic_DNA"/>
</dbReference>
<name>A0A0G4G8C6_VITBC</name>
<protein>
    <recommendedName>
        <fullName evidence="2">DOT1 domain-containing protein</fullName>
    </recommendedName>
</protein>
<dbReference type="VEuPathDB" id="CryptoDB:Vbra_3304"/>
<gene>
    <name evidence="3" type="ORF">Vbra_3304</name>
</gene>
<dbReference type="GO" id="GO:0031151">
    <property type="term" value="F:histone H3K79 methyltransferase activity"/>
    <property type="evidence" value="ECO:0007669"/>
    <property type="project" value="InterPro"/>
</dbReference>
<dbReference type="Gene3D" id="3.40.50.150">
    <property type="entry name" value="Vaccinia Virus protein VP39"/>
    <property type="match status" value="1"/>
</dbReference>
<dbReference type="Proteomes" id="UP000041254">
    <property type="component" value="Unassembled WGS sequence"/>
</dbReference>
<dbReference type="InterPro" id="IPR025789">
    <property type="entry name" value="DOT1_dom"/>
</dbReference>
<sequence>MAMEEKESRSAASGASPDSSPTTMVNGGPSASATKSRGQRSTPAALLSVDEAFGLCKILFSKMSAANDVISSGSGGAYGENRASSVRALLDIARDKYCLTQNSVFLDVGSGRGVPSFVASAYTQRGASLGVEIDENAATLSQKNLVQLLEAMQQRQVESGIDPYEHAPPLHCGFLHADACDLESFDPATHVYSFDFAMPAFMIARFVKLFNSSHTAFIYMSFRKDLVSVHGLRGCLMESLQLSMAGSGEKHLCYIYGKGAKSSTSAIKPTNTKYSVPYRLPRRSRREDRTTSVCPSLQSVVDATWTPTAEQIEHARTGILAWVYHHPLRHSQENKYKKMKEEEMIDKHRRMEQEMDDSHPLSSPYKKHSHKAKKDSGRSKHSQQEVDKPGHAAEGTEREEERGEGGQGDRAHADAHEDDGHTPARKKHRGQ</sequence>
<keyword evidence="4" id="KW-1185">Reference proteome</keyword>
<dbReference type="SUPFAM" id="SSF53335">
    <property type="entry name" value="S-adenosyl-L-methionine-dependent methyltransferases"/>
    <property type="match status" value="1"/>
</dbReference>
<dbReference type="PhylomeDB" id="A0A0G4G8C6"/>
<dbReference type="InParanoid" id="A0A0G4G8C6"/>
<evidence type="ECO:0000313" key="3">
    <source>
        <dbReference type="EMBL" id="CEM25137.1"/>
    </source>
</evidence>